<feature type="domain" description="Rieske" evidence="15">
    <location>
        <begin position="66"/>
        <end position="164"/>
    </location>
</feature>
<feature type="compositionally biased region" description="Polar residues" evidence="14">
    <location>
        <begin position="634"/>
        <end position="667"/>
    </location>
</feature>
<keyword evidence="9" id="KW-0411">Iron-sulfur</keyword>
<name>A0AAV9RFJ1_9TELE</name>
<comment type="catalytic activity">
    <reaction evidence="13">
        <text>CMP-N-acetyl-beta-neuraminate + 2 Fe(II)-[cytochrome b5] + O2 + 2 H(+) = CMP-N-glycoloyl-beta-neuraminate + 2 Fe(III)-[cytochrome b5] + H2O</text>
        <dbReference type="Rhea" id="RHEA:16145"/>
        <dbReference type="Rhea" id="RHEA-COMP:10438"/>
        <dbReference type="Rhea" id="RHEA-COMP:10439"/>
        <dbReference type="ChEBI" id="CHEBI:15377"/>
        <dbReference type="ChEBI" id="CHEBI:15378"/>
        <dbReference type="ChEBI" id="CHEBI:15379"/>
        <dbReference type="ChEBI" id="CHEBI:29033"/>
        <dbReference type="ChEBI" id="CHEBI:29034"/>
        <dbReference type="ChEBI" id="CHEBI:57812"/>
        <dbReference type="ChEBI" id="CHEBI:58376"/>
        <dbReference type="EC" id="1.14.18.2"/>
    </reaction>
</comment>
<evidence type="ECO:0000256" key="11">
    <source>
        <dbReference type="ARBA" id="ARBA00030460"/>
    </source>
</evidence>
<evidence type="ECO:0000256" key="12">
    <source>
        <dbReference type="ARBA" id="ARBA00033362"/>
    </source>
</evidence>
<evidence type="ECO:0000259" key="15">
    <source>
        <dbReference type="PROSITE" id="PS51296"/>
    </source>
</evidence>
<dbReference type="GO" id="GO:0030338">
    <property type="term" value="F:CMP-N-acetylneuraminate monooxygenase activity"/>
    <property type="evidence" value="ECO:0007669"/>
    <property type="project" value="UniProtKB-EC"/>
</dbReference>
<comment type="similarity">
    <text evidence="3">Belongs to the CMP-Neu5Ac hydroxylase family.</text>
</comment>
<evidence type="ECO:0000256" key="9">
    <source>
        <dbReference type="ARBA" id="ARBA00023014"/>
    </source>
</evidence>
<evidence type="ECO:0000256" key="1">
    <source>
        <dbReference type="ARBA" id="ARBA00003414"/>
    </source>
</evidence>
<dbReference type="GO" id="GO:0051537">
    <property type="term" value="F:2 iron, 2 sulfur cluster binding"/>
    <property type="evidence" value="ECO:0007669"/>
    <property type="project" value="UniProtKB-KW"/>
</dbReference>
<dbReference type="InterPro" id="IPR036922">
    <property type="entry name" value="Rieske_2Fe-2S_sf"/>
</dbReference>
<dbReference type="InterPro" id="IPR027033">
    <property type="entry name" value="Cnh"/>
</dbReference>
<feature type="compositionally biased region" description="Basic residues" evidence="14">
    <location>
        <begin position="833"/>
        <end position="842"/>
    </location>
</feature>
<dbReference type="SUPFAM" id="SSF56281">
    <property type="entry name" value="Metallo-hydrolase/oxidoreductase"/>
    <property type="match status" value="1"/>
</dbReference>
<evidence type="ECO:0000256" key="8">
    <source>
        <dbReference type="ARBA" id="ARBA00023004"/>
    </source>
</evidence>
<dbReference type="GO" id="GO:0046872">
    <property type="term" value="F:metal ion binding"/>
    <property type="evidence" value="ECO:0007669"/>
    <property type="project" value="UniProtKB-KW"/>
</dbReference>
<dbReference type="Pfam" id="PF00355">
    <property type="entry name" value="Rieske"/>
    <property type="match status" value="1"/>
</dbReference>
<evidence type="ECO:0000256" key="3">
    <source>
        <dbReference type="ARBA" id="ARBA00010303"/>
    </source>
</evidence>
<evidence type="ECO:0000313" key="17">
    <source>
        <dbReference type="Proteomes" id="UP001311232"/>
    </source>
</evidence>
<protein>
    <recommendedName>
        <fullName evidence="5">Cytidine monophosphate-N-acetylneuraminic acid hydroxylase</fullName>
        <ecNumber evidence="4">1.14.18.2</ecNumber>
    </recommendedName>
    <alternativeName>
        <fullName evidence="12">CMP-N-acetylneuraminate monooxygenase</fullName>
    </alternativeName>
    <alternativeName>
        <fullName evidence="11">CMP-Neu5Ac hydroxylase</fullName>
    </alternativeName>
    <alternativeName>
        <fullName evidence="10">CMP-NeuAc hydroxylase</fullName>
    </alternativeName>
</protein>
<dbReference type="Gene3D" id="3.60.15.10">
    <property type="entry name" value="Ribonuclease Z/Hydroxyacylglutathione hydrolase-like"/>
    <property type="match status" value="1"/>
</dbReference>
<keyword evidence="7" id="KW-0479">Metal-binding</keyword>
<keyword evidence="6" id="KW-0001">2Fe-2S</keyword>
<dbReference type="Proteomes" id="UP001311232">
    <property type="component" value="Unassembled WGS sequence"/>
</dbReference>
<dbReference type="EMBL" id="JAHHUM010002018">
    <property type="protein sequence ID" value="KAK5607692.1"/>
    <property type="molecule type" value="Genomic_DNA"/>
</dbReference>
<reference evidence="16 17" key="1">
    <citation type="submission" date="2021-06" db="EMBL/GenBank/DDBJ databases">
        <authorList>
            <person name="Palmer J.M."/>
        </authorList>
    </citation>
    <scope>NUCLEOTIDE SEQUENCE [LARGE SCALE GENOMIC DNA]</scope>
    <source>
        <strain evidence="16 17">MEX-2019</strain>
        <tissue evidence="16">Muscle</tissue>
    </source>
</reference>
<feature type="compositionally biased region" description="Polar residues" evidence="14">
    <location>
        <begin position="703"/>
        <end position="722"/>
    </location>
</feature>
<dbReference type="PANTHER" id="PTHR46522:SF1">
    <property type="entry name" value="INACTIVE CYTIDINE MONOPHOSPHATE-N-ACETYLNEURAMINIC ACID HYDROXYLASE"/>
    <property type="match status" value="1"/>
</dbReference>
<comment type="pathway">
    <text evidence="2">Amino-sugar metabolism; N-acetylneuraminate metabolism.</text>
</comment>
<evidence type="ECO:0000256" key="10">
    <source>
        <dbReference type="ARBA" id="ARBA00029883"/>
    </source>
</evidence>
<keyword evidence="17" id="KW-1185">Reference proteome</keyword>
<dbReference type="SUPFAM" id="SSF50022">
    <property type="entry name" value="ISP domain"/>
    <property type="match status" value="1"/>
</dbReference>
<evidence type="ECO:0000256" key="4">
    <source>
        <dbReference type="ARBA" id="ARBA00011904"/>
    </source>
</evidence>
<evidence type="ECO:0000256" key="2">
    <source>
        <dbReference type="ARBA" id="ARBA00005141"/>
    </source>
</evidence>
<dbReference type="EC" id="1.14.18.2" evidence="4"/>
<dbReference type="GO" id="GO:0005737">
    <property type="term" value="C:cytoplasm"/>
    <property type="evidence" value="ECO:0007669"/>
    <property type="project" value="TreeGrafter"/>
</dbReference>
<gene>
    <name evidence="16" type="ORF">CRENBAI_024053</name>
</gene>
<dbReference type="Gene3D" id="2.102.10.10">
    <property type="entry name" value="Rieske [2Fe-2S] iron-sulphur domain"/>
    <property type="match status" value="1"/>
</dbReference>
<dbReference type="GO" id="GO:0046381">
    <property type="term" value="P:CMP-N-acetylneuraminate metabolic process"/>
    <property type="evidence" value="ECO:0007669"/>
    <property type="project" value="TreeGrafter"/>
</dbReference>
<organism evidence="16 17">
    <name type="scientific">Crenichthys baileyi</name>
    <name type="common">White River springfish</name>
    <dbReference type="NCBI Taxonomy" id="28760"/>
    <lineage>
        <taxon>Eukaryota</taxon>
        <taxon>Metazoa</taxon>
        <taxon>Chordata</taxon>
        <taxon>Craniata</taxon>
        <taxon>Vertebrata</taxon>
        <taxon>Euteleostomi</taxon>
        <taxon>Actinopterygii</taxon>
        <taxon>Neopterygii</taxon>
        <taxon>Teleostei</taxon>
        <taxon>Neoteleostei</taxon>
        <taxon>Acanthomorphata</taxon>
        <taxon>Ovalentaria</taxon>
        <taxon>Atherinomorphae</taxon>
        <taxon>Cyprinodontiformes</taxon>
        <taxon>Goodeidae</taxon>
        <taxon>Crenichthys</taxon>
    </lineage>
</organism>
<dbReference type="InterPro" id="IPR017941">
    <property type="entry name" value="Rieske_2Fe-2S"/>
</dbReference>
<dbReference type="PROSITE" id="PS51296">
    <property type="entry name" value="RIESKE"/>
    <property type="match status" value="1"/>
</dbReference>
<dbReference type="AlphaFoldDB" id="A0AAV9RFJ1"/>
<comment type="caution">
    <text evidence="16">The sequence shown here is derived from an EMBL/GenBank/DDBJ whole genome shotgun (WGS) entry which is preliminary data.</text>
</comment>
<evidence type="ECO:0000256" key="5">
    <source>
        <dbReference type="ARBA" id="ARBA00015403"/>
    </source>
</evidence>
<feature type="region of interest" description="Disordered" evidence="14">
    <location>
        <begin position="633"/>
        <end position="842"/>
    </location>
</feature>
<evidence type="ECO:0000313" key="16">
    <source>
        <dbReference type="EMBL" id="KAK5607692.1"/>
    </source>
</evidence>
<evidence type="ECO:0000256" key="14">
    <source>
        <dbReference type="SAM" id="MobiDB-lite"/>
    </source>
</evidence>
<evidence type="ECO:0000256" key="6">
    <source>
        <dbReference type="ARBA" id="ARBA00022714"/>
    </source>
</evidence>
<sequence length="842" mass="95744">MTLKMLIRVNLHLMSCWPELYRGGSYTWPDSGSTCETFVEGASPKLLRQQLNGKMTARTSMVVLSLDTKEVDSLKDGVNFKKNPSDGKCYIIYKSSSVFKACKNQCKHQGGVFIEDIEDLDGRTVKCTKHNWKLNVSSMKYVNLPDSFQQDELVVEILDEGGMQLVELSPIDPWLTAPRKPLELQEGEVKITYLTHACMELQFGQKCFLFDPWLRGPAFARGWWLLHEPPADCLDRLCAADLIYISHLHSDHLSYPTLKVLSERRPDVPIYVGDTSRPVFWDLEQSKVKLTNIKVTPFGVWQNVDEKLRFMILMDGVHPEVDTCIIVDYKGHMILNTVDCTRPNGGRLPQNVDLMMSDFAGGASGFPMTFQGGKYSNSWKREFIKNERKKLLNYKATLVKSLQPRIYCPFAGYFVEAHPSDKYIKDTNIKNSPEDLNALINKLAPDTKTWTPKPGAMLDLGLALKDPTSSKAITDPPASTKIYKESWEFDLYVDELNSALDSEIFKHSDWIQFYYSWAGFRDYNLVVRMIETDDNFEKLSNGYDYFVDFLDLSFPSTRPDREHHYIEIKNRVGVMRYVVLHGCLWDDLYIGFQNRISRDPDIYHHRFWNHFQTHLPLRCPDWNQFLAGVETLKSRSPSPNTLSPNQRSHQPPTKRSQSEACAATTKTAAPLQKKEQTSRPSTTRIHHTKEVTRPTCPTIPEPTGQNQQSTLSPIPGTRTQPQLDKWGNKTRPTPRPPTRNARPKMAGPPKCKLRACIGTCTPHTQKKRDPKGQPSSQADPTMHHPAHHHAQGKDASPASRRAAQNQAKLRFPTVNLSDARPAAPTYGGQSHHAQVHHSKPCS</sequence>
<dbReference type="PANTHER" id="PTHR46522">
    <property type="entry name" value="CYTIDINE MONOPHOSPHATE-N-ACETYLNEURAMINIC ACID HYDROXYLASE"/>
    <property type="match status" value="1"/>
</dbReference>
<evidence type="ECO:0000256" key="13">
    <source>
        <dbReference type="ARBA" id="ARBA00048491"/>
    </source>
</evidence>
<accession>A0AAV9RFJ1</accession>
<evidence type="ECO:0000256" key="7">
    <source>
        <dbReference type="ARBA" id="ARBA00022723"/>
    </source>
</evidence>
<comment type="function">
    <text evidence="1">Sialic acids are components of carbohydrate chains of glycoconjugates and are involved in cell-cell recognition and cell-pathogen interactions. Catalyzes the conversion of CMP-N-acetylneuraminic acid (CMP-Neu5Ac) into its hydroxylated derivative CMP-N-glycolylneuraminic acid (CMP-Neu5Gc), a sialic acid abundantly expressed at the surface of many cells.</text>
</comment>
<keyword evidence="8" id="KW-0408">Iron</keyword>
<dbReference type="InterPro" id="IPR036866">
    <property type="entry name" value="RibonucZ/Hydroxyglut_hydro"/>
</dbReference>
<proteinExistence type="inferred from homology"/>